<dbReference type="InterPro" id="IPR051828">
    <property type="entry name" value="HAD-like_hydrolase_domain"/>
</dbReference>
<dbReference type="AlphaFoldDB" id="A0AA41R534"/>
<name>A0AA41R534_9BACT</name>
<dbReference type="Gene3D" id="3.40.50.1000">
    <property type="entry name" value="HAD superfamily/HAD-like"/>
    <property type="match status" value="1"/>
</dbReference>
<dbReference type="InterPro" id="IPR023214">
    <property type="entry name" value="HAD_sf"/>
</dbReference>
<dbReference type="PANTHER" id="PTHR46191:SF2">
    <property type="entry name" value="HALOACID DEHALOGENASE-LIKE HYDROLASE DOMAIN-CONTAINING PROTEIN 3"/>
    <property type="match status" value="1"/>
</dbReference>
<reference evidence="1" key="1">
    <citation type="submission" date="2022-04" db="EMBL/GenBank/DDBJ databases">
        <title>Desulfatitalea alkaliphila sp. nov., a novel anaerobic sulfate-reducing bacterium isolated from terrestrial mud volcano, Taman Peninsula, Russia.</title>
        <authorList>
            <person name="Khomyakova M.A."/>
            <person name="Merkel A.Y."/>
            <person name="Slobodkin A.I."/>
        </authorList>
    </citation>
    <scope>NUCLEOTIDE SEQUENCE</scope>
    <source>
        <strain evidence="1">M08but</strain>
    </source>
</reference>
<keyword evidence="2" id="KW-1185">Reference proteome</keyword>
<dbReference type="GO" id="GO:0016787">
    <property type="term" value="F:hydrolase activity"/>
    <property type="evidence" value="ECO:0007669"/>
    <property type="project" value="UniProtKB-KW"/>
</dbReference>
<dbReference type="SUPFAM" id="SSF56784">
    <property type="entry name" value="HAD-like"/>
    <property type="match status" value="1"/>
</dbReference>
<keyword evidence="1" id="KW-0378">Hydrolase</keyword>
<evidence type="ECO:0000313" key="1">
    <source>
        <dbReference type="EMBL" id="MCJ8502012.1"/>
    </source>
</evidence>
<gene>
    <name evidence="1" type="ORF">MRX98_15620</name>
</gene>
<proteinExistence type="predicted"/>
<comment type="caution">
    <text evidence="1">The sequence shown here is derived from an EMBL/GenBank/DDBJ whole genome shotgun (WGS) entry which is preliminary data.</text>
</comment>
<protein>
    <submittedName>
        <fullName evidence="1">HAD family hydrolase</fullName>
    </submittedName>
</protein>
<dbReference type="Pfam" id="PF00702">
    <property type="entry name" value="Hydrolase"/>
    <property type="match status" value="1"/>
</dbReference>
<accession>A0AA41R534</accession>
<dbReference type="PANTHER" id="PTHR46191">
    <property type="match status" value="1"/>
</dbReference>
<sequence>MDSALPPELAAEHLRPMAPIPTPLSERGALRPPVRCLLCDIYGTLLISGSGDPGNSPARHVASDALQTVLARHGVAMAPAAVAEGLRRAIDRHHAAARRRGIDFPEVDIEAIWREVVPSADAQRIRRLAIEYEMVVNPVWPMPHLTELIAFCRHNDIRLGIVSNAQFFTPCLLAWFLGAPVEQLGFDPDLIFWSYRHGVAKPSPHLFQMAAEALVAKGIAHDQTAYVGNDLRKDILPAACIGLQTVLFAGDARSLRLEAPGTTDPTTDPLNVPDLIVTDLSRLIRCLEAVK</sequence>
<dbReference type="InterPro" id="IPR036412">
    <property type="entry name" value="HAD-like_sf"/>
</dbReference>
<evidence type="ECO:0000313" key="2">
    <source>
        <dbReference type="Proteomes" id="UP001165427"/>
    </source>
</evidence>
<organism evidence="1 2">
    <name type="scientific">Desulfatitalea alkaliphila</name>
    <dbReference type="NCBI Taxonomy" id="2929485"/>
    <lineage>
        <taxon>Bacteria</taxon>
        <taxon>Pseudomonadati</taxon>
        <taxon>Thermodesulfobacteriota</taxon>
        <taxon>Desulfobacteria</taxon>
        <taxon>Desulfobacterales</taxon>
        <taxon>Desulfosarcinaceae</taxon>
        <taxon>Desulfatitalea</taxon>
    </lineage>
</organism>
<dbReference type="RefSeq" id="WP_246911695.1">
    <property type="nucleotide sequence ID" value="NZ_JALJRB010000019.1"/>
</dbReference>
<dbReference type="EMBL" id="JALJRB010000019">
    <property type="protein sequence ID" value="MCJ8502012.1"/>
    <property type="molecule type" value="Genomic_DNA"/>
</dbReference>
<dbReference type="Proteomes" id="UP001165427">
    <property type="component" value="Unassembled WGS sequence"/>
</dbReference>